<feature type="region of interest" description="Disordered" evidence="1">
    <location>
        <begin position="687"/>
        <end position="710"/>
    </location>
</feature>
<proteinExistence type="predicted"/>
<evidence type="ECO:0000313" key="3">
    <source>
        <dbReference type="Proteomes" id="UP001303473"/>
    </source>
</evidence>
<protein>
    <submittedName>
        <fullName evidence="2">Uncharacterized protein</fullName>
    </submittedName>
</protein>
<feature type="region of interest" description="Disordered" evidence="1">
    <location>
        <begin position="539"/>
        <end position="672"/>
    </location>
</feature>
<feature type="compositionally biased region" description="Acidic residues" evidence="1">
    <location>
        <begin position="551"/>
        <end position="574"/>
    </location>
</feature>
<feature type="compositionally biased region" description="Low complexity" evidence="1">
    <location>
        <begin position="687"/>
        <end position="703"/>
    </location>
</feature>
<comment type="caution">
    <text evidence="2">The sequence shown here is derived from an EMBL/GenBank/DDBJ whole genome shotgun (WGS) entry which is preliminary data.</text>
</comment>
<feature type="compositionally biased region" description="Low complexity" evidence="1">
    <location>
        <begin position="806"/>
        <end position="818"/>
    </location>
</feature>
<feature type="region of interest" description="Disordered" evidence="1">
    <location>
        <begin position="244"/>
        <end position="276"/>
    </location>
</feature>
<evidence type="ECO:0000313" key="2">
    <source>
        <dbReference type="EMBL" id="KAK3942349.1"/>
    </source>
</evidence>
<dbReference type="Proteomes" id="UP001303473">
    <property type="component" value="Unassembled WGS sequence"/>
</dbReference>
<keyword evidence="3" id="KW-1185">Reference proteome</keyword>
<feature type="compositionally biased region" description="Polar residues" evidence="1">
    <location>
        <begin position="92"/>
        <end position="105"/>
    </location>
</feature>
<organism evidence="2 3">
    <name type="scientific">Diplogelasinospora grovesii</name>
    <dbReference type="NCBI Taxonomy" id="303347"/>
    <lineage>
        <taxon>Eukaryota</taxon>
        <taxon>Fungi</taxon>
        <taxon>Dikarya</taxon>
        <taxon>Ascomycota</taxon>
        <taxon>Pezizomycotina</taxon>
        <taxon>Sordariomycetes</taxon>
        <taxon>Sordariomycetidae</taxon>
        <taxon>Sordariales</taxon>
        <taxon>Diplogelasinosporaceae</taxon>
        <taxon>Diplogelasinospora</taxon>
    </lineage>
</organism>
<accession>A0AAN6S6K5</accession>
<feature type="compositionally biased region" description="Polar residues" evidence="1">
    <location>
        <begin position="64"/>
        <end position="73"/>
    </location>
</feature>
<evidence type="ECO:0000256" key="1">
    <source>
        <dbReference type="SAM" id="MobiDB-lite"/>
    </source>
</evidence>
<reference evidence="3" key="1">
    <citation type="journal article" date="2023" name="Mol. Phylogenet. Evol.">
        <title>Genome-scale phylogeny and comparative genomics of the fungal order Sordariales.</title>
        <authorList>
            <person name="Hensen N."/>
            <person name="Bonometti L."/>
            <person name="Westerberg I."/>
            <person name="Brannstrom I.O."/>
            <person name="Guillou S."/>
            <person name="Cros-Aarteil S."/>
            <person name="Calhoun S."/>
            <person name="Haridas S."/>
            <person name="Kuo A."/>
            <person name="Mondo S."/>
            <person name="Pangilinan J."/>
            <person name="Riley R."/>
            <person name="LaButti K."/>
            <person name="Andreopoulos B."/>
            <person name="Lipzen A."/>
            <person name="Chen C."/>
            <person name="Yan M."/>
            <person name="Daum C."/>
            <person name="Ng V."/>
            <person name="Clum A."/>
            <person name="Steindorff A."/>
            <person name="Ohm R.A."/>
            <person name="Martin F."/>
            <person name="Silar P."/>
            <person name="Natvig D.O."/>
            <person name="Lalanne C."/>
            <person name="Gautier V."/>
            <person name="Ament-Velasquez S.L."/>
            <person name="Kruys A."/>
            <person name="Hutchinson M.I."/>
            <person name="Powell A.J."/>
            <person name="Barry K."/>
            <person name="Miller A.N."/>
            <person name="Grigoriev I.V."/>
            <person name="Debuchy R."/>
            <person name="Gladieux P."/>
            <person name="Hiltunen Thoren M."/>
            <person name="Johannesson H."/>
        </authorList>
    </citation>
    <scope>NUCLEOTIDE SEQUENCE [LARGE SCALE GENOMIC DNA]</scope>
    <source>
        <strain evidence="3">CBS 340.73</strain>
    </source>
</reference>
<feature type="region of interest" description="Disordered" evidence="1">
    <location>
        <begin position="791"/>
        <end position="822"/>
    </location>
</feature>
<name>A0AAN6S6K5_9PEZI</name>
<dbReference type="AlphaFoldDB" id="A0AAN6S6K5"/>
<gene>
    <name evidence="2" type="ORF">QBC46DRAFT_406340</name>
</gene>
<feature type="compositionally biased region" description="Low complexity" evidence="1">
    <location>
        <begin position="619"/>
        <end position="641"/>
    </location>
</feature>
<feature type="compositionally biased region" description="Basic and acidic residues" evidence="1">
    <location>
        <begin position="263"/>
        <end position="272"/>
    </location>
</feature>
<dbReference type="EMBL" id="MU853774">
    <property type="protein sequence ID" value="KAK3942349.1"/>
    <property type="molecule type" value="Genomic_DNA"/>
</dbReference>
<feature type="region of interest" description="Disordered" evidence="1">
    <location>
        <begin position="154"/>
        <end position="174"/>
    </location>
</feature>
<feature type="region of interest" description="Disordered" evidence="1">
    <location>
        <begin position="40"/>
        <end position="127"/>
    </location>
</feature>
<sequence length="851" mass="95740">MPSETNDHDDVFGDIELNVEDPYLGGDVFDGAVNYASPSNIPDQFAFDFHQPTQAAHPEHERPQTSQTGQNSVLDPVLQESVYPPPPEPYPGNSQEVNPQPSPSSAFADLVDPSFGSAAPPSGGALTLPQAASQRLNRSAVNYAPQLNLSNPVTTGQQMQGQQMQGQQMPSSGNKVDPYSQYMMINTAYPPQTAGYPQLTGQLPQGQYAMYPGLHTPQFNTHFSPQLQLGPASYHHAQFAAPLASPMTPNLDGKKIDHKRQRRNDPDNDATKYYRPPLGAVAEPWGPLDDKKRHIFEYATKGGIELAYNRRYSTQQLLAFFRGHHAGRQRLTLWIQNTPAQVNNRYFNPICSSKCRWDKCPSPSGTILKGFYRVAFDEFSDWTGVACDPFHNAGYMHLYCFELAFDLPQLIEAAPLMGFEIKPDVRELSRETRNPMALTRDHMEMLDAYNTWRTEQADSYQAYMADRRRSNPKCQNMPYIAGRQKTIREHDRLWFRLTQEHIRHEVKGRALTRTQRGGADIDKHKGNLERYLELKEEIKKKKKRQRKREEEDSDSEDDDESDGGDDDDNDDDDNNNNTGGEDSEYGGGRRKRVKLDECGVPRKPPFKRRSHNTDAPPGQQQQQQTYSTQSTHCMGTRRSSNGGNGGLKTIPEEKAYNNNRKNGGGGGADDDEVVLDDSWLNQHQPANANANANANNTTGNGNTWQHRPQTEAERVAEVKKLLDMPRTRKRSRDIAGFIETTLQDTTHLTRTLTHGIKNLLGDEPVHVRQSLLTGYPDDPRVKQMLEGFTTTTTTATETGGGGNNGSSGESNSFNNLGERVNRLPYKRQRREVEGFVARQERLDDPRRFHSI</sequence>
<feature type="compositionally biased region" description="Low complexity" evidence="1">
    <location>
        <begin position="156"/>
        <end position="169"/>
    </location>
</feature>